<keyword evidence="2" id="KW-1185">Reference proteome</keyword>
<sequence>MASEVVSDMFVEKLGDVRFSSFTTFEKPSKEYTTNNYLPLTAFDGLRKQLSRVVDQRQKLRPIRTTAVIRKLIVQRQIFLDQGSTSAPDDLLSMVEYIVLQPCWRSRDADLGFCVFVTSQLVPVTASVRGMAYHITSMSNVSIRNHRPEHTLTIFYLVFTPEFSGRRQDTVHVVDVHVGKGLAEFIGYKLSYFTRRRSILHQSLQVAKFPSVGRRLI</sequence>
<organism evidence="1 2">
    <name type="scientific">Clonorchis sinensis</name>
    <name type="common">Chinese liver fluke</name>
    <dbReference type="NCBI Taxonomy" id="79923"/>
    <lineage>
        <taxon>Eukaryota</taxon>
        <taxon>Metazoa</taxon>
        <taxon>Spiralia</taxon>
        <taxon>Lophotrochozoa</taxon>
        <taxon>Platyhelminthes</taxon>
        <taxon>Trematoda</taxon>
        <taxon>Digenea</taxon>
        <taxon>Opisthorchiida</taxon>
        <taxon>Opisthorchiata</taxon>
        <taxon>Opisthorchiidae</taxon>
        <taxon>Clonorchis</taxon>
    </lineage>
</organism>
<reference evidence="1" key="1">
    <citation type="journal article" date="2011" name="Genome Biol.">
        <title>The draft genome of the carcinogenic human liver fluke Clonorchis sinensis.</title>
        <authorList>
            <person name="Wang X."/>
            <person name="Chen W."/>
            <person name="Huang Y."/>
            <person name="Sun J."/>
            <person name="Men J."/>
            <person name="Liu H."/>
            <person name="Luo F."/>
            <person name="Guo L."/>
            <person name="Lv X."/>
            <person name="Deng C."/>
            <person name="Zhou C."/>
            <person name="Fan Y."/>
            <person name="Li X."/>
            <person name="Huang L."/>
            <person name="Hu Y."/>
            <person name="Liang C."/>
            <person name="Hu X."/>
            <person name="Xu J."/>
            <person name="Yu X."/>
        </authorList>
    </citation>
    <scope>NUCLEOTIDE SEQUENCE [LARGE SCALE GENOMIC DNA]</scope>
    <source>
        <strain evidence="1">Henan</strain>
    </source>
</reference>
<proteinExistence type="predicted"/>
<feature type="non-terminal residue" evidence="1">
    <location>
        <position position="217"/>
    </location>
</feature>
<dbReference type="EMBL" id="DF142961">
    <property type="protein sequence ID" value="GAA49461.1"/>
    <property type="molecule type" value="Genomic_DNA"/>
</dbReference>
<evidence type="ECO:0000313" key="2">
    <source>
        <dbReference type="Proteomes" id="UP000008909"/>
    </source>
</evidence>
<dbReference type="Proteomes" id="UP000008909">
    <property type="component" value="Unassembled WGS sequence"/>
</dbReference>
<accession>G7Y926</accession>
<evidence type="ECO:0000313" key="1">
    <source>
        <dbReference type="EMBL" id="GAA49461.1"/>
    </source>
</evidence>
<dbReference type="AlphaFoldDB" id="G7Y926"/>
<protein>
    <submittedName>
        <fullName evidence="1">Uncharacterized protein</fullName>
    </submittedName>
</protein>
<reference key="2">
    <citation type="submission" date="2011-10" db="EMBL/GenBank/DDBJ databases">
        <title>The genome and transcriptome sequence of Clonorchis sinensis provide insights into the carcinogenic liver fluke.</title>
        <authorList>
            <person name="Wang X."/>
            <person name="Huang Y."/>
            <person name="Chen W."/>
            <person name="Liu H."/>
            <person name="Guo L."/>
            <person name="Chen Y."/>
            <person name="Luo F."/>
            <person name="Zhou W."/>
            <person name="Sun J."/>
            <person name="Mao Q."/>
            <person name="Liang P."/>
            <person name="Zhou C."/>
            <person name="Tian Y."/>
            <person name="Men J."/>
            <person name="Lv X."/>
            <person name="Huang L."/>
            <person name="Zhou J."/>
            <person name="Hu Y."/>
            <person name="Li R."/>
            <person name="Zhang F."/>
            <person name="Lei H."/>
            <person name="Li X."/>
            <person name="Hu X."/>
            <person name="Liang C."/>
            <person name="Xu J."/>
            <person name="Wu Z."/>
            <person name="Yu X."/>
        </authorList>
    </citation>
    <scope>NUCLEOTIDE SEQUENCE</scope>
    <source>
        <strain>Henan</strain>
    </source>
</reference>
<gene>
    <name evidence="1" type="ORF">CLF_103092</name>
</gene>
<name>G7Y926_CLOSI</name>